<dbReference type="Gene3D" id="3.30.70.360">
    <property type="match status" value="1"/>
</dbReference>
<dbReference type="GO" id="GO:0042450">
    <property type="term" value="P:L-arginine biosynthetic process via ornithine"/>
    <property type="evidence" value="ECO:0007669"/>
    <property type="project" value="UniProtKB-UniRule"/>
</dbReference>
<feature type="binding site" evidence="9">
    <location>
        <position position="122"/>
    </location>
    <ligand>
        <name>Zn(2+)</name>
        <dbReference type="ChEBI" id="CHEBI:29105"/>
        <label>2</label>
    </ligand>
</feature>
<dbReference type="RefSeq" id="WP_156013441.1">
    <property type="nucleotide sequence ID" value="NZ_CP045484.1"/>
</dbReference>
<dbReference type="EMBL" id="CP045484">
    <property type="protein sequence ID" value="QGR15825.1"/>
    <property type="molecule type" value="Genomic_DNA"/>
</dbReference>
<protein>
    <recommendedName>
        <fullName evidence="9">[LysW]-lysine/[LysW]-ornithine hydrolase</fullName>
        <ecNumber evidence="9">3.5.1.130</ecNumber>
    </recommendedName>
</protein>
<dbReference type="GO" id="GO:0005737">
    <property type="term" value="C:cytoplasm"/>
    <property type="evidence" value="ECO:0007669"/>
    <property type="project" value="UniProtKB-SubCell"/>
</dbReference>
<comment type="catalytic activity">
    <reaction evidence="9">
        <text>[amino-group carrier protein]-C-terminal-gamma-(L-lysyl)-L-glutamate + H2O = [amino-group carrier protein]-C-terminal-L-glutamate + L-lysine</text>
        <dbReference type="Rhea" id="RHEA:48684"/>
        <dbReference type="Rhea" id="RHEA-COMP:9693"/>
        <dbReference type="Rhea" id="RHEA-COMP:9715"/>
        <dbReference type="ChEBI" id="CHEBI:15377"/>
        <dbReference type="ChEBI" id="CHEBI:32551"/>
        <dbReference type="ChEBI" id="CHEBI:78525"/>
        <dbReference type="ChEBI" id="CHEBI:78526"/>
        <dbReference type="EC" id="3.5.1.130"/>
    </reaction>
</comment>
<dbReference type="PROSITE" id="PS00759">
    <property type="entry name" value="ARGE_DAPE_CPG2_2"/>
    <property type="match status" value="1"/>
</dbReference>
<dbReference type="InterPro" id="IPR050072">
    <property type="entry name" value="Peptidase_M20A"/>
</dbReference>
<keyword evidence="5 9" id="KW-0378">Hydrolase</keyword>
<keyword evidence="2 9" id="KW-0055">Arginine biosynthesis</keyword>
<keyword evidence="3 9" id="KW-0028">Amino-acid biosynthesis</keyword>
<dbReference type="GO" id="GO:0004180">
    <property type="term" value="F:carboxypeptidase activity"/>
    <property type="evidence" value="ECO:0007669"/>
    <property type="project" value="UniProtKB-KW"/>
</dbReference>
<comment type="subcellular location">
    <subcellularLocation>
        <location evidence="9">Cytoplasm</location>
    </subcellularLocation>
</comment>
<dbReference type="NCBIfam" id="NF001747">
    <property type="entry name" value="PRK00466.1"/>
    <property type="match status" value="1"/>
</dbReference>
<evidence type="ECO:0000256" key="9">
    <source>
        <dbReference type="HAMAP-Rule" id="MF_01120"/>
    </source>
</evidence>
<dbReference type="Proteomes" id="UP000582213">
    <property type="component" value="Unassembled WGS sequence"/>
</dbReference>
<keyword evidence="1 9" id="KW-0963">Cytoplasm</keyword>
<organism evidence="12 13">
    <name type="scientific">Sulfurisphaera ohwakuensis</name>
    <dbReference type="NCBI Taxonomy" id="69656"/>
    <lineage>
        <taxon>Archaea</taxon>
        <taxon>Thermoproteota</taxon>
        <taxon>Thermoprotei</taxon>
        <taxon>Sulfolobales</taxon>
        <taxon>Sulfolobaceae</taxon>
        <taxon>Sulfurisphaera</taxon>
    </lineage>
</organism>
<evidence type="ECO:0000313" key="14">
    <source>
        <dbReference type="Proteomes" id="UP000582213"/>
    </source>
</evidence>
<evidence type="ECO:0000256" key="4">
    <source>
        <dbReference type="ARBA" id="ARBA00022723"/>
    </source>
</evidence>
<reference evidence="12 13" key="1">
    <citation type="submission" date="2019-10" db="EMBL/GenBank/DDBJ databases">
        <title>Genome Sequences from Six Type Strain Members of the Archaeal Family Sulfolobaceae: Acidianus ambivalens, Acidianus infernus, Metallosphaera prunae, Stygiolobus azoricus, Sulfolobus metallicus, and Sulfurisphaera ohwakuensis.</title>
        <authorList>
            <person name="Counts J.A."/>
            <person name="Kelly R.M."/>
        </authorList>
    </citation>
    <scope>NUCLEOTIDE SEQUENCE [LARGE SCALE GENOMIC DNA]</scope>
    <source>
        <strain evidence="12 13">TA-1</strain>
    </source>
</reference>
<evidence type="ECO:0000256" key="6">
    <source>
        <dbReference type="ARBA" id="ARBA00022833"/>
    </source>
</evidence>
<keyword evidence="13" id="KW-1185">Reference proteome</keyword>
<feature type="binding site" evidence="9">
    <location>
        <position position="316"/>
    </location>
    <ligand>
        <name>Zn(2+)</name>
        <dbReference type="ChEBI" id="CHEBI:29105"/>
        <label>2</label>
    </ligand>
</feature>
<dbReference type="Pfam" id="PF07687">
    <property type="entry name" value="M20_dimer"/>
    <property type="match status" value="1"/>
</dbReference>
<dbReference type="AlphaFoldDB" id="A0A650CDT6"/>
<evidence type="ECO:0000256" key="5">
    <source>
        <dbReference type="ARBA" id="ARBA00022801"/>
    </source>
</evidence>
<evidence type="ECO:0000256" key="3">
    <source>
        <dbReference type="ARBA" id="ARBA00022605"/>
    </source>
</evidence>
<feature type="binding site" evidence="9">
    <location>
        <position position="145"/>
    </location>
    <ligand>
        <name>Zn(2+)</name>
        <dbReference type="ChEBI" id="CHEBI:29105"/>
        <label>1</label>
    </ligand>
</feature>
<feature type="binding site" evidence="9">
    <location>
        <position position="91"/>
    </location>
    <ligand>
        <name>Zn(2+)</name>
        <dbReference type="ChEBI" id="CHEBI:29105"/>
        <label>1</label>
    </ligand>
</feature>
<feature type="binding site" evidence="9">
    <location>
        <position position="67"/>
    </location>
    <ligand>
        <name>Zn(2+)</name>
        <dbReference type="ChEBI" id="CHEBI:29105"/>
        <label>1</label>
    </ligand>
</feature>
<dbReference type="GeneID" id="42799666"/>
<dbReference type="InterPro" id="IPR011650">
    <property type="entry name" value="Peptidase_M20_dimer"/>
</dbReference>
<evidence type="ECO:0000313" key="12">
    <source>
        <dbReference type="EMBL" id="QGR15825.1"/>
    </source>
</evidence>
<keyword evidence="4 9" id="KW-0479">Metal-binding</keyword>
<feature type="active site" description="Proton acceptor" evidence="9">
    <location>
        <position position="121"/>
    </location>
</feature>
<comment type="catalytic activity">
    <reaction evidence="9">
        <text>[amino-group carrier protein]-C-terminal-gamma-(L-ornithyl)-L-glutamate + H2O = [amino-group carrier protein]-C-terminal-L-glutamate + L-ornithine</text>
        <dbReference type="Rhea" id="RHEA:52676"/>
        <dbReference type="Rhea" id="RHEA-COMP:9693"/>
        <dbReference type="Rhea" id="RHEA-COMP:13328"/>
        <dbReference type="ChEBI" id="CHEBI:15377"/>
        <dbReference type="ChEBI" id="CHEBI:46911"/>
        <dbReference type="ChEBI" id="CHEBI:78525"/>
        <dbReference type="ChEBI" id="CHEBI:136763"/>
        <dbReference type="EC" id="3.5.1.132"/>
    </reaction>
</comment>
<dbReference type="InterPro" id="IPR036264">
    <property type="entry name" value="Bact_exopeptidase_dim_dom"/>
</dbReference>
<evidence type="ECO:0000313" key="13">
    <source>
        <dbReference type="Proteomes" id="UP000427373"/>
    </source>
</evidence>
<dbReference type="SUPFAM" id="SSF55031">
    <property type="entry name" value="Bacterial exopeptidase dimerisation domain"/>
    <property type="match status" value="1"/>
</dbReference>
<dbReference type="HAMAP" id="MF_01120">
    <property type="entry name" value="LysK"/>
    <property type="match status" value="1"/>
</dbReference>
<feature type="domain" description="Peptidase M20 dimerisation" evidence="10">
    <location>
        <begin position="157"/>
        <end position="247"/>
    </location>
</feature>
<feature type="active site" evidence="9">
    <location>
        <position position="69"/>
    </location>
</feature>
<evidence type="ECO:0000313" key="11">
    <source>
        <dbReference type="EMBL" id="MBB5253271.1"/>
    </source>
</evidence>
<dbReference type="UniPathway" id="UPA00033">
    <property type="reaction ID" value="UER00039"/>
</dbReference>
<keyword evidence="8 9" id="KW-0170">Cobalt</keyword>
<dbReference type="GO" id="GO:0016811">
    <property type="term" value="F:hydrolase activity, acting on carbon-nitrogen (but not peptide) bonds, in linear amides"/>
    <property type="evidence" value="ECO:0007669"/>
    <property type="project" value="UniProtKB-UniRule"/>
</dbReference>
<keyword evidence="11" id="KW-0645">Protease</keyword>
<comment type="cofactor">
    <cofactor evidence="9">
        <name>Zn(2+)</name>
        <dbReference type="ChEBI" id="CHEBI:29105"/>
    </cofactor>
    <cofactor evidence="9">
        <name>Co(2+)</name>
        <dbReference type="ChEBI" id="CHEBI:48828"/>
    </cofactor>
    <text evidence="9">Binds 2 Zn(2+) or Co(2+) ions per subunit.</text>
</comment>
<dbReference type="Pfam" id="PF01546">
    <property type="entry name" value="Peptidase_M20"/>
    <property type="match status" value="1"/>
</dbReference>
<dbReference type="Gene3D" id="3.40.630.10">
    <property type="entry name" value="Zn peptidases"/>
    <property type="match status" value="1"/>
</dbReference>
<comment type="pathway">
    <text evidence="9">Amino-acid biosynthesis; L-arginine biosynthesis.</text>
</comment>
<dbReference type="Proteomes" id="UP000427373">
    <property type="component" value="Chromosome"/>
</dbReference>
<sequence>MQLEKELLRRKIKELLLEILSIYTPSGEEERAKDFFEKVSKEFNLNLEISKSKSYFLGKGDILLASHIDTVPGFIQPKIEGEVIYGRGAVDAKGPLIAMLLATYILNEKGYKVQFAALADEEGKSKGARELANSGIRYNYIIVGEPSNTLDVIVEYRGVLHLDILCRGNSQHSSSSKENLIVDLSKKILEIYREPSNYENFSIVPTIIKSGDYINMTPSEGYLHLDIRYSIKNSKDEILALIHNEFKTCDIKIVEDIEPVKVDVNSNIVKAVMRGIIKQGFKPKLARKAGTSDMNILKNIAKEIVTYGPGNSTLEHTNNEKISIDEIFIALTTYINAIEELCLKKK</sequence>
<comment type="pathway">
    <text evidence="9">Amino-acid biosynthesis; L-lysine biosynthesis via AAA pathway; L-lysine from L-alpha-aminoadipate (Thermus route): step 5/5.</text>
</comment>
<accession>A0A650CDT6</accession>
<dbReference type="InterPro" id="IPR010175">
    <property type="entry name" value="LysK"/>
</dbReference>
<dbReference type="EMBL" id="JACHFY010000003">
    <property type="protein sequence ID" value="MBB5253271.1"/>
    <property type="molecule type" value="Genomic_DNA"/>
</dbReference>
<evidence type="ECO:0000256" key="8">
    <source>
        <dbReference type="ARBA" id="ARBA00023285"/>
    </source>
</evidence>
<keyword evidence="11" id="KW-0121">Carboxypeptidase</keyword>
<gene>
    <name evidence="9" type="primary">lysK</name>
    <name evidence="12" type="ORF">D1869_00420</name>
    <name evidence="11" type="ORF">HNQ62_001013</name>
</gene>
<dbReference type="GO" id="GO:0050897">
    <property type="term" value="F:cobalt ion binding"/>
    <property type="evidence" value="ECO:0007669"/>
    <property type="project" value="UniProtKB-UniRule"/>
</dbReference>
<comment type="similarity">
    <text evidence="9">Belongs to the peptidase M20A family. LysK subfamily.</text>
</comment>
<dbReference type="PANTHER" id="PTHR43808:SF28">
    <property type="entry name" value="[LYSW]-LYSINE_[LYSW]-ORNITHINE HYDROLASE"/>
    <property type="match status" value="1"/>
</dbReference>
<evidence type="ECO:0000256" key="2">
    <source>
        <dbReference type="ARBA" id="ARBA00022571"/>
    </source>
</evidence>
<evidence type="ECO:0000259" key="10">
    <source>
        <dbReference type="Pfam" id="PF07687"/>
    </source>
</evidence>
<name>A0A650CDT6_SULOH</name>
<dbReference type="UniPathway" id="UPA00068"/>
<evidence type="ECO:0000256" key="7">
    <source>
        <dbReference type="ARBA" id="ARBA00023154"/>
    </source>
</evidence>
<dbReference type="GO" id="GO:0019878">
    <property type="term" value="P:lysine biosynthetic process via aminoadipic acid"/>
    <property type="evidence" value="ECO:0007669"/>
    <property type="project" value="UniProtKB-UniRule"/>
</dbReference>
<dbReference type="NCBIfam" id="TIGR01902">
    <property type="entry name" value="dapE-lys-deAc"/>
    <property type="match status" value="1"/>
</dbReference>
<dbReference type="InterPro" id="IPR001261">
    <property type="entry name" value="ArgE/DapE_CS"/>
</dbReference>
<dbReference type="EC" id="3.5.1.130" evidence="9"/>
<comment type="function">
    <text evidence="9">Catalyzes the release of L-lysine from [LysW]-gamma-L-lysine and the release of L-ornithine from [LysW]-L-ornithine.</text>
</comment>
<evidence type="ECO:0000256" key="1">
    <source>
        <dbReference type="ARBA" id="ARBA00022490"/>
    </source>
</evidence>
<dbReference type="PROSITE" id="PS00758">
    <property type="entry name" value="ARGE_DAPE_CPG2_1"/>
    <property type="match status" value="1"/>
</dbReference>
<keyword evidence="7 9" id="KW-0457">Lysine biosynthesis</keyword>
<dbReference type="OrthoDB" id="133929at2157"/>
<dbReference type="PANTHER" id="PTHR43808">
    <property type="entry name" value="ACETYLORNITHINE DEACETYLASE"/>
    <property type="match status" value="1"/>
</dbReference>
<proteinExistence type="inferred from homology"/>
<dbReference type="SUPFAM" id="SSF53187">
    <property type="entry name" value="Zn-dependent exopeptidases"/>
    <property type="match status" value="1"/>
</dbReference>
<dbReference type="CDD" id="cd05653">
    <property type="entry name" value="M20_ArgE_LysK"/>
    <property type="match status" value="1"/>
</dbReference>
<keyword evidence="6 9" id="KW-0862">Zinc</keyword>
<dbReference type="InterPro" id="IPR002933">
    <property type="entry name" value="Peptidase_M20"/>
</dbReference>
<dbReference type="GO" id="GO:0008270">
    <property type="term" value="F:zinc ion binding"/>
    <property type="evidence" value="ECO:0007669"/>
    <property type="project" value="UniProtKB-UniRule"/>
</dbReference>
<dbReference type="KEGG" id="soh:D1869_00420"/>
<feature type="binding site" evidence="9">
    <location>
        <position position="91"/>
    </location>
    <ligand>
        <name>Zn(2+)</name>
        <dbReference type="ChEBI" id="CHEBI:29105"/>
        <label>2</label>
    </ligand>
</feature>
<reference evidence="11 14" key="2">
    <citation type="submission" date="2020-08" db="EMBL/GenBank/DDBJ databases">
        <title>Genomic Encyclopedia of Type Strains, Phase IV (KMG-IV): sequencing the most valuable type-strain genomes for metagenomic binning, comparative biology and taxonomic classification.</title>
        <authorList>
            <person name="Goeker M."/>
        </authorList>
    </citation>
    <scope>NUCLEOTIDE SEQUENCE [LARGE SCALE GENOMIC DNA]</scope>
    <source>
        <strain evidence="11 14">DSM 12421</strain>
    </source>
</reference>